<dbReference type="AlphaFoldDB" id="E9DE29"/>
<gene>
    <name evidence="2" type="ORF">CPSG_07820</name>
</gene>
<dbReference type="EMBL" id="GL636501">
    <property type="protein sequence ID" value="EFW15383.1"/>
    <property type="molecule type" value="Genomic_DNA"/>
</dbReference>
<name>E9DE29_COCPS</name>
<sequence length="135" mass="14990">MCFVLRKETLCCQRKQAEFGCTEFGATDGRISSSRLTLSSAFWFQGKRKGISRSGGDSIQGRGLACGAKEFDAQEQRGWWAAMVGIERGRQPARSSGLGNEKKDETRWIAFRPPTNARVGMTGRPELVFSPQRNP</sequence>
<dbReference type="HOGENOM" id="CLU_1885569_0_0_1"/>
<protein>
    <submittedName>
        <fullName evidence="2">Predicted protein</fullName>
    </submittedName>
</protein>
<organism evidence="3">
    <name type="scientific">Coccidioides posadasii (strain RMSCC 757 / Silveira)</name>
    <name type="common">Valley fever fungus</name>
    <dbReference type="NCBI Taxonomy" id="443226"/>
    <lineage>
        <taxon>Eukaryota</taxon>
        <taxon>Fungi</taxon>
        <taxon>Dikarya</taxon>
        <taxon>Ascomycota</taxon>
        <taxon>Pezizomycotina</taxon>
        <taxon>Eurotiomycetes</taxon>
        <taxon>Eurotiomycetidae</taxon>
        <taxon>Onygenales</taxon>
        <taxon>Onygenaceae</taxon>
        <taxon>Coccidioides</taxon>
    </lineage>
</organism>
<evidence type="ECO:0000313" key="2">
    <source>
        <dbReference type="EMBL" id="EFW15383.1"/>
    </source>
</evidence>
<keyword evidence="3" id="KW-1185">Reference proteome</keyword>
<accession>E9DE29</accession>
<evidence type="ECO:0000313" key="3">
    <source>
        <dbReference type="Proteomes" id="UP000002497"/>
    </source>
</evidence>
<dbReference type="VEuPathDB" id="FungiDB:CPSG_07820"/>
<proteinExistence type="predicted"/>
<evidence type="ECO:0000256" key="1">
    <source>
        <dbReference type="SAM" id="MobiDB-lite"/>
    </source>
</evidence>
<feature type="region of interest" description="Disordered" evidence="1">
    <location>
        <begin position="90"/>
        <end position="135"/>
    </location>
</feature>
<reference evidence="3" key="2">
    <citation type="submission" date="2010-03" db="EMBL/GenBank/DDBJ databases">
        <title>The genome sequence of Coccidioides posadasii strain Silveira.</title>
        <authorList>
            <consortium name="The Broad Institute Genome Sequencing Center for Infectious Disease"/>
            <person name="Neafsey D."/>
            <person name="Orbach M."/>
            <person name="Henn M.R."/>
            <person name="Cole G.T."/>
            <person name="Galgiani J."/>
            <person name="Gardner M.J."/>
            <person name="Kirkland T.N."/>
            <person name="Taylor J.W."/>
            <person name="Young S.K."/>
            <person name="Zeng Q."/>
            <person name="Koehrsen M."/>
            <person name="Alvarado L."/>
            <person name="Berlin A."/>
            <person name="Borenstein D."/>
            <person name="Chapman S.B."/>
            <person name="Chen Z."/>
            <person name="Engels R."/>
            <person name="Freedman E."/>
            <person name="Gellesch M."/>
            <person name="Goldberg J."/>
            <person name="Griggs A."/>
            <person name="Gujja S."/>
            <person name="Heilman E."/>
            <person name="Heiman D."/>
            <person name="Howarth C."/>
            <person name="Jen D."/>
            <person name="Larson L."/>
            <person name="Mehta T."/>
            <person name="Neiman D."/>
            <person name="Park D."/>
            <person name="Pearson M."/>
            <person name="Richards J."/>
            <person name="Roberts A."/>
            <person name="Saif S."/>
            <person name="Shea T."/>
            <person name="Shenoy N."/>
            <person name="Sisk P."/>
            <person name="Stolte C."/>
            <person name="Sykes S."/>
            <person name="Walk T."/>
            <person name="White J."/>
            <person name="Yandava C."/>
            <person name="Haas B."/>
            <person name="Nusbaum C."/>
            <person name="Birren B."/>
        </authorList>
    </citation>
    <scope>NUCLEOTIDE SEQUENCE [LARGE SCALE GENOMIC DNA]</scope>
    <source>
        <strain evidence="3">RMSCC 757 / Silveira</strain>
    </source>
</reference>
<dbReference type="Proteomes" id="UP000002497">
    <property type="component" value="Unassembled WGS sequence"/>
</dbReference>
<reference evidence="3" key="1">
    <citation type="journal article" date="2010" name="Genome Res.">
        <title>Population genomic sequencing of Coccidioides fungi reveals recent hybridization and transposon control.</title>
        <authorList>
            <person name="Neafsey D.E."/>
            <person name="Barker B.M."/>
            <person name="Sharpton T.J."/>
            <person name="Stajich J.E."/>
            <person name="Park D.J."/>
            <person name="Whiston E."/>
            <person name="Hung C.-Y."/>
            <person name="McMahan C."/>
            <person name="White J."/>
            <person name="Sykes S."/>
            <person name="Heiman D."/>
            <person name="Young S."/>
            <person name="Zeng Q."/>
            <person name="Abouelleil A."/>
            <person name="Aftuck L."/>
            <person name="Bessette D."/>
            <person name="Brown A."/>
            <person name="FitzGerald M."/>
            <person name="Lui A."/>
            <person name="Macdonald J.P."/>
            <person name="Priest M."/>
            <person name="Orbach M.J."/>
            <person name="Galgiani J.N."/>
            <person name="Kirkland T.N."/>
            <person name="Cole G.T."/>
            <person name="Birren B.W."/>
            <person name="Henn M.R."/>
            <person name="Taylor J.W."/>
            <person name="Rounsley S.D."/>
        </authorList>
    </citation>
    <scope>NUCLEOTIDE SEQUENCE [LARGE SCALE GENOMIC DNA]</scope>
    <source>
        <strain evidence="3">RMSCC 757 / Silveira</strain>
    </source>
</reference>